<dbReference type="Gene3D" id="3.40.50.150">
    <property type="entry name" value="Vaccinia Virus protein VP39"/>
    <property type="match status" value="1"/>
</dbReference>
<feature type="domain" description="Methyltransferase type 12" evidence="2">
    <location>
        <begin position="60"/>
        <end position="161"/>
    </location>
</feature>
<dbReference type="Pfam" id="PF08242">
    <property type="entry name" value="Methyltransf_12"/>
    <property type="match status" value="1"/>
</dbReference>
<evidence type="ECO:0000259" key="2">
    <source>
        <dbReference type="Pfam" id="PF08242"/>
    </source>
</evidence>
<organism evidence="3 4">
    <name type="scientific">Streptomyces laurentii</name>
    <dbReference type="NCBI Taxonomy" id="39478"/>
    <lineage>
        <taxon>Bacteria</taxon>
        <taxon>Bacillati</taxon>
        <taxon>Actinomycetota</taxon>
        <taxon>Actinomycetes</taxon>
        <taxon>Kitasatosporales</taxon>
        <taxon>Streptomycetaceae</taxon>
        <taxon>Streptomyces</taxon>
    </lineage>
</organism>
<keyword evidence="4" id="KW-1185">Reference proteome</keyword>
<dbReference type="PANTHER" id="PTHR42912">
    <property type="entry name" value="METHYLTRANSFERASE"/>
    <property type="match status" value="1"/>
</dbReference>
<dbReference type="AlphaFoldDB" id="A0A160NSY4"/>
<proteinExistence type="predicted"/>
<dbReference type="Proteomes" id="UP000217676">
    <property type="component" value="Chromosome"/>
</dbReference>
<name>A0A160NSY4_STRLU</name>
<dbReference type="KEGG" id="slau:SLA_0563"/>
<accession>A0A160NSY4</accession>
<gene>
    <name evidence="3" type="ORF">SLA_0563</name>
</gene>
<evidence type="ECO:0000256" key="1">
    <source>
        <dbReference type="SAM" id="MobiDB-lite"/>
    </source>
</evidence>
<evidence type="ECO:0000313" key="4">
    <source>
        <dbReference type="Proteomes" id="UP000217676"/>
    </source>
</evidence>
<dbReference type="SUPFAM" id="SSF53335">
    <property type="entry name" value="S-adenosyl-L-methionine-dependent methyltransferases"/>
    <property type="match status" value="1"/>
</dbReference>
<reference evidence="3 4" key="1">
    <citation type="journal article" date="2016" name="Genome Announc.">
        <title>Complete Genome Sequence of Thiostrepton-Producing Streptomyces laurentii ATCC 31255.</title>
        <authorList>
            <person name="Doi K."/>
            <person name="Fujino Y."/>
            <person name="Nagayoshi Y."/>
            <person name="Ohshima T."/>
            <person name="Ogata S."/>
        </authorList>
    </citation>
    <scope>NUCLEOTIDE SEQUENCE [LARGE SCALE GENOMIC DNA]</scope>
    <source>
        <strain evidence="3 4">ATCC 31255</strain>
    </source>
</reference>
<protein>
    <recommendedName>
        <fullName evidence="2">Methyltransferase type 12 domain-containing protein</fullName>
    </recommendedName>
</protein>
<sequence>MTDAIDTTARTARTARTSDTGKDTAPPRFGAGLTFHGPLSETRATRIVSRLAAPAPGTVLDIGCGWGELMLRVLAETPGARGTGIDIDAGDLAHGRTLAAARGLADRVEYAEEPGHGTTRAAADTVLCVGSSQALLDPDQPHDVAAALRELRRLVRPGGRVLLAEGFWERVPTAAELARMWPGAASFDHCTLAGLVDLAVEAGFRTAWVETATRDEWEEFESGYRHAVEVWLATHPDHPLAAETRERVDRQRSAWLGYRGILGIAYLTLVPVG</sequence>
<evidence type="ECO:0000313" key="3">
    <source>
        <dbReference type="EMBL" id="BAU81517.1"/>
    </source>
</evidence>
<dbReference type="InterPro" id="IPR013217">
    <property type="entry name" value="Methyltransf_12"/>
</dbReference>
<dbReference type="EMBL" id="AP017424">
    <property type="protein sequence ID" value="BAU81517.1"/>
    <property type="molecule type" value="Genomic_DNA"/>
</dbReference>
<dbReference type="GO" id="GO:0008168">
    <property type="term" value="F:methyltransferase activity"/>
    <property type="evidence" value="ECO:0007669"/>
    <property type="project" value="TreeGrafter"/>
</dbReference>
<dbReference type="CDD" id="cd02440">
    <property type="entry name" value="AdoMet_MTases"/>
    <property type="match status" value="1"/>
</dbReference>
<dbReference type="InterPro" id="IPR050508">
    <property type="entry name" value="Methyltransf_Superfamily"/>
</dbReference>
<feature type="compositionally biased region" description="Low complexity" evidence="1">
    <location>
        <begin position="1"/>
        <end position="18"/>
    </location>
</feature>
<feature type="region of interest" description="Disordered" evidence="1">
    <location>
        <begin position="1"/>
        <end position="29"/>
    </location>
</feature>
<dbReference type="InterPro" id="IPR029063">
    <property type="entry name" value="SAM-dependent_MTases_sf"/>
</dbReference>